<feature type="compositionally biased region" description="Pro residues" evidence="1">
    <location>
        <begin position="20"/>
        <end position="36"/>
    </location>
</feature>
<accession>A0A937UU46</accession>
<name>A0A937UU46_9ACTN</name>
<dbReference type="AlphaFoldDB" id="A0A937UU46"/>
<proteinExistence type="predicted"/>
<dbReference type="Proteomes" id="UP000604475">
    <property type="component" value="Unassembled WGS sequence"/>
</dbReference>
<evidence type="ECO:0000256" key="1">
    <source>
        <dbReference type="SAM" id="MobiDB-lite"/>
    </source>
</evidence>
<evidence type="ECO:0000313" key="2">
    <source>
        <dbReference type="EMBL" id="MBL7630721.1"/>
    </source>
</evidence>
<sequence length="264" mass="27053">MSVTSTGGWVPAVDQAAFPAPAPPRPAPPAPPVPAEPDAPAWDLVIVVGAGGGVGRSTIADLVARGLCGAGPVLLVDDTPGLFSSRRTLPRDRDGLAVVPGYDGDYEVLAPEEPMSRIDTLAMVEAAGPSWSSLVIDTYDGVLYLLRSDPWSRLLTAPWARVLLATASATGPLQQAVTAARALRQAGVAQGNLVAAVADISAGRVPRPALARMTLLGAECGAVARVPHLTSVRAAGRLEAGHGGRPAERAATALVRHLALKETT</sequence>
<comment type="caution">
    <text evidence="2">The sequence shown here is derived from an EMBL/GenBank/DDBJ whole genome shotgun (WGS) entry which is preliminary data.</text>
</comment>
<feature type="region of interest" description="Disordered" evidence="1">
    <location>
        <begin position="15"/>
        <end position="36"/>
    </location>
</feature>
<evidence type="ECO:0000313" key="3">
    <source>
        <dbReference type="Proteomes" id="UP000604475"/>
    </source>
</evidence>
<reference evidence="2" key="1">
    <citation type="submission" date="2020-12" db="EMBL/GenBank/DDBJ databases">
        <title>Genomic characterization of non-nitrogen-fixing Frankia strains.</title>
        <authorList>
            <person name="Carlos-Shanley C."/>
            <person name="Guerra T."/>
            <person name="Hahn D."/>
        </authorList>
    </citation>
    <scope>NUCLEOTIDE SEQUENCE</scope>
    <source>
        <strain evidence="2">CN6</strain>
    </source>
</reference>
<organism evidence="2 3">
    <name type="scientific">Frankia nepalensis</name>
    <dbReference type="NCBI Taxonomy" id="1836974"/>
    <lineage>
        <taxon>Bacteria</taxon>
        <taxon>Bacillati</taxon>
        <taxon>Actinomycetota</taxon>
        <taxon>Actinomycetes</taxon>
        <taxon>Frankiales</taxon>
        <taxon>Frankiaceae</taxon>
        <taxon>Frankia</taxon>
    </lineage>
</organism>
<gene>
    <name evidence="2" type="ORF">I7412_26895</name>
</gene>
<protein>
    <submittedName>
        <fullName evidence="2">Uncharacterized protein</fullName>
    </submittedName>
</protein>
<dbReference type="EMBL" id="JAEACQ010000253">
    <property type="protein sequence ID" value="MBL7630721.1"/>
    <property type="molecule type" value="Genomic_DNA"/>
</dbReference>
<keyword evidence="3" id="KW-1185">Reference proteome</keyword>
<dbReference type="RefSeq" id="WP_203007277.1">
    <property type="nucleotide sequence ID" value="NZ_JADWYU010000165.1"/>
</dbReference>